<name>A0AAV6WPA2_9LAMI</name>
<accession>A0AAV6WPA2</accession>
<organism evidence="2 3">
    <name type="scientific">Buddleja alternifolia</name>
    <dbReference type="NCBI Taxonomy" id="168488"/>
    <lineage>
        <taxon>Eukaryota</taxon>
        <taxon>Viridiplantae</taxon>
        <taxon>Streptophyta</taxon>
        <taxon>Embryophyta</taxon>
        <taxon>Tracheophyta</taxon>
        <taxon>Spermatophyta</taxon>
        <taxon>Magnoliopsida</taxon>
        <taxon>eudicotyledons</taxon>
        <taxon>Gunneridae</taxon>
        <taxon>Pentapetalae</taxon>
        <taxon>asterids</taxon>
        <taxon>lamiids</taxon>
        <taxon>Lamiales</taxon>
        <taxon>Scrophulariaceae</taxon>
        <taxon>Buddlejeae</taxon>
        <taxon>Buddleja</taxon>
    </lineage>
</organism>
<reference evidence="2" key="1">
    <citation type="submission" date="2019-10" db="EMBL/GenBank/DDBJ databases">
        <authorList>
            <person name="Zhang R."/>
            <person name="Pan Y."/>
            <person name="Wang J."/>
            <person name="Ma R."/>
            <person name="Yu S."/>
        </authorList>
    </citation>
    <scope>NUCLEOTIDE SEQUENCE</scope>
    <source>
        <strain evidence="2">LA-IB0</strain>
        <tissue evidence="2">Leaf</tissue>
    </source>
</reference>
<dbReference type="Gene3D" id="3.80.10.10">
    <property type="entry name" value="Ribonuclease Inhibitor"/>
    <property type="match status" value="1"/>
</dbReference>
<dbReference type="PANTHER" id="PTHR34145">
    <property type="entry name" value="OS02G0105600 PROTEIN"/>
    <property type="match status" value="1"/>
</dbReference>
<protein>
    <recommendedName>
        <fullName evidence="1">F-box/LRR-repeat protein 15/At3g58940/PEG3-like LRR domain-containing protein</fullName>
    </recommendedName>
</protein>
<dbReference type="Proteomes" id="UP000826271">
    <property type="component" value="Unassembled WGS sequence"/>
</dbReference>
<dbReference type="SUPFAM" id="SSF52047">
    <property type="entry name" value="RNI-like"/>
    <property type="match status" value="1"/>
</dbReference>
<dbReference type="SUPFAM" id="SSF81383">
    <property type="entry name" value="F-box domain"/>
    <property type="match status" value="1"/>
</dbReference>
<dbReference type="EMBL" id="WHWC01000014">
    <property type="protein sequence ID" value="KAG8370087.1"/>
    <property type="molecule type" value="Genomic_DNA"/>
</dbReference>
<dbReference type="InterPro" id="IPR036047">
    <property type="entry name" value="F-box-like_dom_sf"/>
</dbReference>
<dbReference type="PANTHER" id="PTHR34145:SF28">
    <property type="entry name" value="F-BOX DOMAIN-CONTAINING PROTEIN"/>
    <property type="match status" value="1"/>
</dbReference>
<dbReference type="InterPro" id="IPR032675">
    <property type="entry name" value="LRR_dom_sf"/>
</dbReference>
<dbReference type="AlphaFoldDB" id="A0AAV6WPA2"/>
<proteinExistence type="predicted"/>
<feature type="domain" description="F-box/LRR-repeat protein 15/At3g58940/PEG3-like LRR" evidence="1">
    <location>
        <begin position="123"/>
        <end position="208"/>
    </location>
</feature>
<evidence type="ECO:0000313" key="3">
    <source>
        <dbReference type="Proteomes" id="UP000826271"/>
    </source>
</evidence>
<dbReference type="Pfam" id="PF24758">
    <property type="entry name" value="LRR_At5g56370"/>
    <property type="match status" value="1"/>
</dbReference>
<sequence>MERDKRGEAINGEIQLPEAIIQQIQSLLNGKQALRTSVLSKSWYNAWLTSPNLDFDVRNFENRRIGDSKSEAADRFRSFVKKTMKRYQELNLKIVKFRVWMRVSKPNLVSFANELILKALKMGVIDLNLEFPSYYYEMYALPHEVLEAETLIRLSAIGCKIDWPLDRKILCSRLESLSLSKVWVGEDVFWHIISSCPLIENVLLSGCRYIVGVDKFRQTTEILTLRSPLIDGPINVLEFHKLKCLFLQSVNVDEQFFSEFSLKFPCLEDLSLCYCDGYRGRRQISSHSLKCISVTETRMLWVNFDVPNIRKFTFSGPIIPRLSFTSALKEFESHVSISCYDKHVEVSWFHQLQRLLTKLTLSNSNISLTLWFLTEERIDHVGEIKGLPRPVLGNLILSLDTLSSMYFSAFLDAIFWSCRPKVITIYGFNGSCLLELLCNRLMQQVNENYWIPNQNVFGQDGLEEVSFESFEVTLKKWRSLPWQAFVDSIKVEENKGQFRIRLKWRAC</sequence>
<evidence type="ECO:0000259" key="1">
    <source>
        <dbReference type="Pfam" id="PF24758"/>
    </source>
</evidence>
<dbReference type="InterPro" id="IPR055411">
    <property type="entry name" value="LRR_FXL15/At3g58940/PEG3-like"/>
</dbReference>
<evidence type="ECO:0000313" key="2">
    <source>
        <dbReference type="EMBL" id="KAG8370087.1"/>
    </source>
</evidence>
<gene>
    <name evidence="2" type="ORF">BUALT_Bualt14G0081100</name>
</gene>
<keyword evidence="3" id="KW-1185">Reference proteome</keyword>
<dbReference type="InterPro" id="IPR053772">
    <property type="entry name" value="At1g61320/At1g61330-like"/>
</dbReference>
<comment type="caution">
    <text evidence="2">The sequence shown here is derived from an EMBL/GenBank/DDBJ whole genome shotgun (WGS) entry which is preliminary data.</text>
</comment>